<feature type="compositionally biased region" description="Acidic residues" evidence="5">
    <location>
        <begin position="610"/>
        <end position="621"/>
    </location>
</feature>
<evidence type="ECO:0000259" key="6">
    <source>
        <dbReference type="PROSITE" id="PS50178"/>
    </source>
</evidence>
<organism evidence="7">
    <name type="scientific">Aphanomyces astaci</name>
    <name type="common">Crayfish plague agent</name>
    <dbReference type="NCBI Taxonomy" id="112090"/>
    <lineage>
        <taxon>Eukaryota</taxon>
        <taxon>Sar</taxon>
        <taxon>Stramenopiles</taxon>
        <taxon>Oomycota</taxon>
        <taxon>Saprolegniomycetes</taxon>
        <taxon>Saprolegniales</taxon>
        <taxon>Verrucalvaceae</taxon>
        <taxon>Aphanomyces</taxon>
    </lineage>
</organism>
<dbReference type="EMBL" id="KI913132">
    <property type="protein sequence ID" value="ETV77657.1"/>
    <property type="molecule type" value="Genomic_DNA"/>
</dbReference>
<keyword evidence="2 4" id="KW-0863">Zinc-finger</keyword>
<reference evidence="7" key="1">
    <citation type="submission" date="2013-12" db="EMBL/GenBank/DDBJ databases">
        <title>The Genome Sequence of Aphanomyces astaci APO3.</title>
        <authorList>
            <consortium name="The Broad Institute Genomics Platform"/>
            <person name="Russ C."/>
            <person name="Tyler B."/>
            <person name="van West P."/>
            <person name="Dieguez-Uribeondo J."/>
            <person name="Young S.K."/>
            <person name="Zeng Q."/>
            <person name="Gargeya S."/>
            <person name="Fitzgerald M."/>
            <person name="Abouelleil A."/>
            <person name="Alvarado L."/>
            <person name="Chapman S.B."/>
            <person name="Gainer-Dewar J."/>
            <person name="Goldberg J."/>
            <person name="Griggs A."/>
            <person name="Gujja S."/>
            <person name="Hansen M."/>
            <person name="Howarth C."/>
            <person name="Imamovic A."/>
            <person name="Ireland A."/>
            <person name="Larimer J."/>
            <person name="McCowan C."/>
            <person name="Murphy C."/>
            <person name="Pearson M."/>
            <person name="Poon T.W."/>
            <person name="Priest M."/>
            <person name="Roberts A."/>
            <person name="Saif S."/>
            <person name="Shea T."/>
            <person name="Sykes S."/>
            <person name="Wortman J."/>
            <person name="Nusbaum C."/>
            <person name="Birren B."/>
        </authorList>
    </citation>
    <scope>NUCLEOTIDE SEQUENCE [LARGE SCALE GENOMIC DNA]</scope>
    <source>
        <strain evidence="7">APO3</strain>
    </source>
</reference>
<feature type="region of interest" description="Disordered" evidence="5">
    <location>
        <begin position="638"/>
        <end position="662"/>
    </location>
</feature>
<dbReference type="InterPro" id="IPR013083">
    <property type="entry name" value="Znf_RING/FYVE/PHD"/>
</dbReference>
<dbReference type="PANTHER" id="PTHR43102:SF2">
    <property type="entry name" value="GAF DOMAIN-CONTAINING PROTEIN"/>
    <property type="match status" value="1"/>
</dbReference>
<evidence type="ECO:0000256" key="5">
    <source>
        <dbReference type="SAM" id="MobiDB-lite"/>
    </source>
</evidence>
<evidence type="ECO:0000256" key="1">
    <source>
        <dbReference type="ARBA" id="ARBA00022723"/>
    </source>
</evidence>
<dbReference type="SUPFAM" id="SSF57903">
    <property type="entry name" value="FYVE/PHD zinc finger"/>
    <property type="match status" value="1"/>
</dbReference>
<gene>
    <name evidence="7" type="ORF">H257_08550</name>
</gene>
<feature type="compositionally biased region" description="Basic and acidic residues" evidence="5">
    <location>
        <begin position="597"/>
        <end position="607"/>
    </location>
</feature>
<dbReference type="SMART" id="SM00064">
    <property type="entry name" value="FYVE"/>
    <property type="match status" value="1"/>
</dbReference>
<dbReference type="GeneID" id="20810546"/>
<feature type="region of interest" description="Disordered" evidence="5">
    <location>
        <begin position="557"/>
        <end position="621"/>
    </location>
</feature>
<feature type="compositionally biased region" description="Polar residues" evidence="5">
    <location>
        <begin position="427"/>
        <end position="456"/>
    </location>
</feature>
<dbReference type="STRING" id="112090.W4GD99"/>
<keyword evidence="3" id="KW-0862">Zinc</keyword>
<dbReference type="OrthoDB" id="10018316at2759"/>
<feature type="compositionally biased region" description="Basic and acidic residues" evidence="5">
    <location>
        <begin position="457"/>
        <end position="468"/>
    </location>
</feature>
<evidence type="ECO:0000256" key="2">
    <source>
        <dbReference type="ARBA" id="ARBA00022771"/>
    </source>
</evidence>
<dbReference type="VEuPathDB" id="FungiDB:H257_08550"/>
<dbReference type="Pfam" id="PF01363">
    <property type="entry name" value="FYVE"/>
    <property type="match status" value="1"/>
</dbReference>
<evidence type="ECO:0000256" key="4">
    <source>
        <dbReference type="PROSITE-ProRule" id="PRU00091"/>
    </source>
</evidence>
<dbReference type="GO" id="GO:0008270">
    <property type="term" value="F:zinc ion binding"/>
    <property type="evidence" value="ECO:0007669"/>
    <property type="project" value="UniProtKB-KW"/>
</dbReference>
<evidence type="ECO:0000313" key="7">
    <source>
        <dbReference type="EMBL" id="ETV77657.1"/>
    </source>
</evidence>
<sequence length="763" mass="84065">MDIPVKRTFFPAIRLSPRETSGYYAKATRALEQVREAATTFSWKRVENKDGLVVGKVHIVEQHGTSSASRQRKNTACLVMRGTTTVRATVAEVVQLVGAADTADARKAMRRLHGKNFVDTMTLARVHCGDDDDGRLQSCHVKWAAFKESDTSVDYCFVEFAGVQVDARGSPLGFCILSSIERPKEVMSMAALGFRRDEFHRTGFLVYPSLDNPEAVHVTAIAQSTSTDKTTSVDKLEATLHHRLSRVLLALPDFVTMRRLGCLPAVDRSQWIQDACRKFCAVCLKSFHFLRKHHCRMCGEVVCGTCAVPREVDLPSLGSSALVRVCSVCVGRAHAVAGQQVQVFSRQRRPSSGVPPRHRTTLVSQVEGGATNNQLALDPFDVVDRQVLAQHYNRLHRRQDDDHDLDIRTTLGTADGHDDMHQDLATTAQPQRATSRASPNVPTTSHRLVYDSSGTSGHEHLQESEPHQEYQGMACTVASVGATQLRNVQELSLRLTRIRDMLNQNSMPPPSSVSTSWVMLSPSSVPHKSVHTQRRHALERDFEVLDDDDVRQDVLHSNDVAPELADNNYSSNDDDGGLDDSSGSLHEEGGEGSGHSNGHEDLERSTSDLDSNDEDIHDDFRDDEDEDDLLVYNQAATSASFGHKAETNGGEPPPSSTAAKNKANLDGFDAHNRHVIPSDVDDLRFQISHLHHLLALANQKLDAVEASVAQSPQTHNPTHNVHRTVGVVELQTGNSATDPCVVQRRHAHRAVVLELHAIMGLDE</sequence>
<dbReference type="PANTHER" id="PTHR43102">
    <property type="entry name" value="SLR1143 PROTEIN"/>
    <property type="match status" value="1"/>
</dbReference>
<feature type="domain" description="FYVE-type" evidence="6">
    <location>
        <begin position="274"/>
        <end position="334"/>
    </location>
</feature>
<dbReference type="PROSITE" id="PS50178">
    <property type="entry name" value="ZF_FYVE"/>
    <property type="match status" value="1"/>
</dbReference>
<proteinExistence type="predicted"/>
<accession>W4GD99</accession>
<feature type="region of interest" description="Disordered" evidence="5">
    <location>
        <begin position="427"/>
        <end position="469"/>
    </location>
</feature>
<protein>
    <recommendedName>
        <fullName evidence="6">FYVE-type domain-containing protein</fullName>
    </recommendedName>
</protein>
<keyword evidence="1" id="KW-0479">Metal-binding</keyword>
<dbReference type="Gene3D" id="3.30.40.10">
    <property type="entry name" value="Zinc/RING finger domain, C3HC4 (zinc finger)"/>
    <property type="match status" value="1"/>
</dbReference>
<dbReference type="InterPro" id="IPR000306">
    <property type="entry name" value="Znf_FYVE"/>
</dbReference>
<dbReference type="InterPro" id="IPR011011">
    <property type="entry name" value="Znf_FYVE_PHD"/>
</dbReference>
<name>W4GD99_APHAT</name>
<dbReference type="InterPro" id="IPR017455">
    <property type="entry name" value="Znf_FYVE-rel"/>
</dbReference>
<evidence type="ECO:0000256" key="3">
    <source>
        <dbReference type="ARBA" id="ARBA00022833"/>
    </source>
</evidence>
<dbReference type="RefSeq" id="XP_009832767.1">
    <property type="nucleotide sequence ID" value="XM_009834465.1"/>
</dbReference>
<dbReference type="AlphaFoldDB" id="W4GD99"/>